<feature type="region of interest" description="Disordered" evidence="1">
    <location>
        <begin position="604"/>
        <end position="703"/>
    </location>
</feature>
<proteinExistence type="predicted"/>
<dbReference type="Proteomes" id="UP001201980">
    <property type="component" value="Unassembled WGS sequence"/>
</dbReference>
<feature type="compositionally biased region" description="Acidic residues" evidence="1">
    <location>
        <begin position="279"/>
        <end position="289"/>
    </location>
</feature>
<dbReference type="AlphaFoldDB" id="A0AAD5WQZ3"/>
<comment type="caution">
    <text evidence="2">The sequence shown here is derived from an EMBL/GenBank/DDBJ whole genome shotgun (WGS) entry which is preliminary data.</text>
</comment>
<feature type="compositionally biased region" description="Gly residues" evidence="1">
    <location>
        <begin position="381"/>
        <end position="390"/>
    </location>
</feature>
<feature type="compositionally biased region" description="Gly residues" evidence="1">
    <location>
        <begin position="517"/>
        <end position="527"/>
    </location>
</feature>
<evidence type="ECO:0000313" key="3">
    <source>
        <dbReference type="Proteomes" id="UP001201980"/>
    </source>
</evidence>
<feature type="compositionally biased region" description="Basic and acidic residues" evidence="1">
    <location>
        <begin position="604"/>
        <end position="617"/>
    </location>
</feature>
<evidence type="ECO:0000256" key="1">
    <source>
        <dbReference type="SAM" id="MobiDB-lite"/>
    </source>
</evidence>
<sequence>MNRRHESSSPKGSHGPTSDSIPRPTMNLNPNSKSFYKRRNQAPQSLNDLVISNEGNLVLSVSGSGTKKDPFLVPDDSDQELDLDVPQNPSPSCSDSSNSGASPDDAASASKKQQQMTVKIPPVTPQAQVKKSRFWGERLAPRASEKGKADRHRKTRHSSAGPKSNTGKSPNSNVDVDEPPGGCDSDAGTDVSSLGDPRLPSLAEMVSSARRSAAEEKERKAREEATKTPEQKISELRAILPGYYCSQGTGDGAKKKGKKKKKKKKAARHGRRSTGGEQDSTEEESDVGPENENGQGDGDDDEMHFSCGAASVYRRERRSVGGGGGADTDMAMISFTSTGMGRDILVSSPSAPHSGGGGARASGFDLGTARARACARDRDGVGGSQGGGQRGNSKERERLGDPESDSSDSEVGDTTTNRASSFRPAGIDDQTLRTGSAKKNRRSSKDDGTDADKHSSTPNDDRAAPGSRASLHSVGDAHNEYEGDNQEAFRQLNMARKRKRDALFAHSGRSARPGACTGAGSGSGRSGSGDSPVGRRKVPRMASTGAGKVEICKGEGERREQAQGLGRGEDGKLTLKQTMLGQMREQRTGLVQGERREVEAAGDKLRRDLDMAREREVRWRKRKALDGKAQRMGGADEGSREEEDCPDAGGGDGDDGDGRPRTIMRSAGRIYTRRELNDGTPSKESSEKRRTQTKMSRDILKRD</sequence>
<protein>
    <submittedName>
        <fullName evidence="2">Uncharacterized protein</fullName>
    </submittedName>
</protein>
<feature type="compositionally biased region" description="Basic and acidic residues" evidence="1">
    <location>
        <begin position="134"/>
        <end position="148"/>
    </location>
</feature>
<keyword evidence="3" id="KW-1185">Reference proteome</keyword>
<feature type="compositionally biased region" description="Low complexity" evidence="1">
    <location>
        <begin position="90"/>
        <end position="110"/>
    </location>
</feature>
<feature type="compositionally biased region" description="Basic residues" evidence="1">
    <location>
        <begin position="255"/>
        <end position="272"/>
    </location>
</feature>
<accession>A0AAD5WQZ3</accession>
<feature type="compositionally biased region" description="Basic and acidic residues" evidence="1">
    <location>
        <begin position="443"/>
        <end position="463"/>
    </location>
</feature>
<evidence type="ECO:0000313" key="2">
    <source>
        <dbReference type="EMBL" id="KAJ2897749.1"/>
    </source>
</evidence>
<feature type="region of interest" description="Disordered" evidence="1">
    <location>
        <begin position="59"/>
        <end position="574"/>
    </location>
</feature>
<name>A0AAD5WQZ3_9PEZI</name>
<feature type="compositionally biased region" description="Basic and acidic residues" evidence="1">
    <location>
        <begin position="684"/>
        <end position="703"/>
    </location>
</feature>
<feature type="compositionally biased region" description="Basic and acidic residues" evidence="1">
    <location>
        <begin position="212"/>
        <end position="235"/>
    </location>
</feature>
<feature type="compositionally biased region" description="Polar residues" evidence="1">
    <location>
        <begin position="161"/>
        <end position="174"/>
    </location>
</feature>
<gene>
    <name evidence="2" type="ORF">MKZ38_004425</name>
</gene>
<organism evidence="2 3">
    <name type="scientific">Zalerion maritima</name>
    <dbReference type="NCBI Taxonomy" id="339359"/>
    <lineage>
        <taxon>Eukaryota</taxon>
        <taxon>Fungi</taxon>
        <taxon>Dikarya</taxon>
        <taxon>Ascomycota</taxon>
        <taxon>Pezizomycotina</taxon>
        <taxon>Sordariomycetes</taxon>
        <taxon>Lulworthiomycetidae</taxon>
        <taxon>Lulworthiales</taxon>
        <taxon>Lulworthiaceae</taxon>
        <taxon>Zalerion</taxon>
    </lineage>
</organism>
<dbReference type="EMBL" id="JAKWBI020000259">
    <property type="protein sequence ID" value="KAJ2897749.1"/>
    <property type="molecule type" value="Genomic_DNA"/>
</dbReference>
<feature type="compositionally biased region" description="Polar residues" evidence="1">
    <location>
        <begin position="9"/>
        <end position="34"/>
    </location>
</feature>
<reference evidence="2" key="1">
    <citation type="submission" date="2022-07" db="EMBL/GenBank/DDBJ databases">
        <title>Draft genome sequence of Zalerion maritima ATCC 34329, a (micro)plastics degrading marine fungus.</title>
        <authorList>
            <person name="Paco A."/>
            <person name="Goncalves M.F.M."/>
            <person name="Rocha-Santos T.A.P."/>
            <person name="Alves A."/>
        </authorList>
    </citation>
    <scope>NUCLEOTIDE SEQUENCE</scope>
    <source>
        <strain evidence="2">ATCC 34329</strain>
    </source>
</reference>
<feature type="region of interest" description="Disordered" evidence="1">
    <location>
        <begin position="1"/>
        <end position="41"/>
    </location>
</feature>
<feature type="compositionally biased region" description="Acidic residues" evidence="1">
    <location>
        <begin position="402"/>
        <end position="411"/>
    </location>
</feature>
<feature type="compositionally biased region" description="Basic and acidic residues" evidence="1">
    <location>
        <begin position="392"/>
        <end position="401"/>
    </location>
</feature>
<feature type="compositionally biased region" description="Basic and acidic residues" evidence="1">
    <location>
        <begin position="550"/>
        <end position="573"/>
    </location>
</feature>